<dbReference type="InterPro" id="IPR003598">
    <property type="entry name" value="Ig_sub2"/>
</dbReference>
<dbReference type="InterPro" id="IPR050467">
    <property type="entry name" value="LRFN"/>
</dbReference>
<dbReference type="OrthoDB" id="5969272at2759"/>
<feature type="region of interest" description="Disordered" evidence="11">
    <location>
        <begin position="2577"/>
        <end position="2600"/>
    </location>
</feature>
<evidence type="ECO:0000313" key="14">
    <source>
        <dbReference type="Proteomes" id="UP000515152"/>
    </source>
</evidence>
<dbReference type="Pfam" id="PF13927">
    <property type="entry name" value="Ig_3"/>
    <property type="match status" value="5"/>
</dbReference>
<keyword evidence="10" id="KW-0393">Immunoglobulin domain</keyword>
<feature type="compositionally biased region" description="Pro residues" evidence="11">
    <location>
        <begin position="1835"/>
        <end position="1868"/>
    </location>
</feature>
<feature type="domain" description="Ig-like" evidence="13">
    <location>
        <begin position="2585"/>
        <end position="2678"/>
    </location>
</feature>
<evidence type="ECO:0000256" key="8">
    <source>
        <dbReference type="ARBA" id="ARBA00023157"/>
    </source>
</evidence>
<dbReference type="FunFam" id="2.60.40.10:FF:001306">
    <property type="entry name" value="Matrix remodeling associated 5"/>
    <property type="match status" value="1"/>
</dbReference>
<feature type="domain" description="Ig-like" evidence="13">
    <location>
        <begin position="2479"/>
        <end position="2577"/>
    </location>
</feature>
<feature type="compositionally biased region" description="Polar residues" evidence="11">
    <location>
        <begin position="1525"/>
        <end position="1537"/>
    </location>
</feature>
<keyword evidence="2" id="KW-0433">Leucine-rich repeat</keyword>
<feature type="compositionally biased region" description="Low complexity" evidence="11">
    <location>
        <begin position="1398"/>
        <end position="1414"/>
    </location>
</feature>
<keyword evidence="6" id="KW-1133">Transmembrane helix</keyword>
<dbReference type="InterPro" id="IPR003599">
    <property type="entry name" value="Ig_sub"/>
</dbReference>
<dbReference type="SMART" id="SM00409">
    <property type="entry name" value="IG"/>
    <property type="match status" value="11"/>
</dbReference>
<evidence type="ECO:0000256" key="12">
    <source>
        <dbReference type="SAM" id="SignalP"/>
    </source>
</evidence>
<keyword evidence="14" id="KW-1185">Reference proteome</keyword>
<feature type="region of interest" description="Disordered" evidence="11">
    <location>
        <begin position="1565"/>
        <end position="1584"/>
    </location>
</feature>
<dbReference type="Pfam" id="PF13855">
    <property type="entry name" value="LRR_8"/>
    <property type="match status" value="1"/>
</dbReference>
<feature type="compositionally biased region" description="Basic and acidic residues" evidence="11">
    <location>
        <begin position="791"/>
        <end position="807"/>
    </location>
</feature>
<feature type="compositionally biased region" description="Basic and acidic residues" evidence="11">
    <location>
        <begin position="1542"/>
        <end position="1554"/>
    </location>
</feature>
<feature type="domain" description="Ig-like" evidence="13">
    <location>
        <begin position="2685"/>
        <end position="2772"/>
    </location>
</feature>
<dbReference type="GO" id="GO:0016020">
    <property type="term" value="C:membrane"/>
    <property type="evidence" value="ECO:0007669"/>
    <property type="project" value="UniProtKB-SubCell"/>
</dbReference>
<feature type="compositionally biased region" description="Polar residues" evidence="11">
    <location>
        <begin position="1374"/>
        <end position="1383"/>
    </location>
</feature>
<feature type="domain" description="Ig-like" evidence="13">
    <location>
        <begin position="2182"/>
        <end position="2273"/>
    </location>
</feature>
<evidence type="ECO:0000256" key="3">
    <source>
        <dbReference type="ARBA" id="ARBA00022692"/>
    </source>
</evidence>
<dbReference type="GeneID" id="105910993"/>
<feature type="compositionally biased region" description="Basic and acidic residues" evidence="11">
    <location>
        <begin position="1772"/>
        <end position="1787"/>
    </location>
</feature>
<dbReference type="CDD" id="cd00096">
    <property type="entry name" value="Ig"/>
    <property type="match status" value="4"/>
</dbReference>
<dbReference type="InterPro" id="IPR000372">
    <property type="entry name" value="LRRNT"/>
</dbReference>
<feature type="domain" description="Ig-like" evidence="13">
    <location>
        <begin position="1877"/>
        <end position="1966"/>
    </location>
</feature>
<feature type="compositionally biased region" description="Polar residues" evidence="11">
    <location>
        <begin position="860"/>
        <end position="870"/>
    </location>
</feature>
<feature type="region of interest" description="Disordered" evidence="11">
    <location>
        <begin position="670"/>
        <end position="962"/>
    </location>
</feature>
<feature type="domain" description="Ig-like" evidence="13">
    <location>
        <begin position="576"/>
        <end position="669"/>
    </location>
</feature>
<evidence type="ECO:0000256" key="1">
    <source>
        <dbReference type="ARBA" id="ARBA00004167"/>
    </source>
</evidence>
<accession>A0A8M1K555</accession>
<dbReference type="KEGG" id="char:105910993"/>
<feature type="compositionally biased region" description="Polar residues" evidence="11">
    <location>
        <begin position="1732"/>
        <end position="1771"/>
    </location>
</feature>
<dbReference type="SMART" id="SM00406">
    <property type="entry name" value="IGv"/>
    <property type="match status" value="4"/>
</dbReference>
<feature type="signal peptide" evidence="12">
    <location>
        <begin position="1"/>
        <end position="30"/>
    </location>
</feature>
<feature type="compositionally biased region" description="Basic and acidic residues" evidence="11">
    <location>
        <begin position="1287"/>
        <end position="1302"/>
    </location>
</feature>
<keyword evidence="5" id="KW-0677">Repeat</keyword>
<dbReference type="RefSeq" id="XP_042558802.1">
    <property type="nucleotide sequence ID" value="XM_042702868.1"/>
</dbReference>
<feature type="compositionally biased region" description="Polar residues" evidence="11">
    <location>
        <begin position="1462"/>
        <end position="1477"/>
    </location>
</feature>
<feature type="compositionally biased region" description="Polar residues" evidence="11">
    <location>
        <begin position="829"/>
        <end position="841"/>
    </location>
</feature>
<feature type="compositionally biased region" description="Polar residues" evidence="11">
    <location>
        <begin position="1486"/>
        <end position="1500"/>
    </location>
</feature>
<feature type="compositionally biased region" description="Polar residues" evidence="11">
    <location>
        <begin position="1696"/>
        <end position="1713"/>
    </location>
</feature>
<feature type="compositionally biased region" description="Basic and acidic residues" evidence="11">
    <location>
        <begin position="1113"/>
        <end position="1144"/>
    </location>
</feature>
<evidence type="ECO:0000256" key="9">
    <source>
        <dbReference type="ARBA" id="ARBA00023180"/>
    </source>
</evidence>
<dbReference type="PANTHER" id="PTHR45842:SF4">
    <property type="entry name" value="MATRIX-REMODELING-ASSOCIATED PROTEIN 5"/>
    <property type="match status" value="1"/>
</dbReference>
<evidence type="ECO:0000256" key="2">
    <source>
        <dbReference type="ARBA" id="ARBA00022614"/>
    </source>
</evidence>
<dbReference type="SMART" id="SM00013">
    <property type="entry name" value="LRRNT"/>
    <property type="match status" value="1"/>
</dbReference>
<feature type="compositionally biased region" description="Basic residues" evidence="11">
    <location>
        <begin position="1267"/>
        <end position="1286"/>
    </location>
</feature>
<feature type="compositionally biased region" description="Pro residues" evidence="11">
    <location>
        <begin position="1418"/>
        <end position="1430"/>
    </location>
</feature>
<feature type="domain" description="Ig-like" evidence="13">
    <location>
        <begin position="2278"/>
        <end position="2382"/>
    </location>
</feature>
<dbReference type="FunFam" id="2.60.40.10:FF:000621">
    <property type="entry name" value="Immunoglobulin superfamily member 10"/>
    <property type="match status" value="1"/>
</dbReference>
<dbReference type="PROSITE" id="PS50835">
    <property type="entry name" value="IG_LIKE"/>
    <property type="match status" value="12"/>
</dbReference>
<dbReference type="PANTHER" id="PTHR45842">
    <property type="entry name" value="SYNAPTIC ADHESION-LIKE MOLECULE SALM"/>
    <property type="match status" value="1"/>
</dbReference>
<evidence type="ECO:0000256" key="11">
    <source>
        <dbReference type="SAM" id="MobiDB-lite"/>
    </source>
</evidence>
<feature type="domain" description="Ig-like" evidence="13">
    <location>
        <begin position="1974"/>
        <end position="2071"/>
    </location>
</feature>
<name>A0A8M1K555_CLUHA</name>
<feature type="compositionally biased region" description="Polar residues" evidence="11">
    <location>
        <begin position="1145"/>
        <end position="1158"/>
    </location>
</feature>
<evidence type="ECO:0000313" key="15">
    <source>
        <dbReference type="RefSeq" id="XP_042558802.1"/>
    </source>
</evidence>
<dbReference type="Pfam" id="PF07679">
    <property type="entry name" value="I-set"/>
    <property type="match status" value="7"/>
</dbReference>
<feature type="compositionally biased region" description="Acidic residues" evidence="11">
    <location>
        <begin position="952"/>
        <end position="962"/>
    </location>
</feature>
<keyword evidence="4 12" id="KW-0732">Signal</keyword>
<dbReference type="InterPro" id="IPR001611">
    <property type="entry name" value="Leu-rich_rpt"/>
</dbReference>
<dbReference type="InterPro" id="IPR000483">
    <property type="entry name" value="Cys-rich_flank_reg_C"/>
</dbReference>
<feature type="compositionally biased region" description="Basic and acidic residues" evidence="11">
    <location>
        <begin position="1667"/>
        <end position="1680"/>
    </location>
</feature>
<evidence type="ECO:0000256" key="4">
    <source>
        <dbReference type="ARBA" id="ARBA00022729"/>
    </source>
</evidence>
<feature type="compositionally biased region" description="Polar residues" evidence="11">
    <location>
        <begin position="899"/>
        <end position="913"/>
    </location>
</feature>
<feature type="domain" description="Ig-like" evidence="13">
    <location>
        <begin position="2782"/>
        <end position="2875"/>
    </location>
</feature>
<dbReference type="Proteomes" id="UP000515152">
    <property type="component" value="Chromosome 21"/>
</dbReference>
<organism evidence="14 15">
    <name type="scientific">Clupea harengus</name>
    <name type="common">Atlantic herring</name>
    <dbReference type="NCBI Taxonomy" id="7950"/>
    <lineage>
        <taxon>Eukaryota</taxon>
        <taxon>Metazoa</taxon>
        <taxon>Chordata</taxon>
        <taxon>Craniata</taxon>
        <taxon>Vertebrata</taxon>
        <taxon>Euteleostomi</taxon>
        <taxon>Actinopterygii</taxon>
        <taxon>Neopterygii</taxon>
        <taxon>Teleostei</taxon>
        <taxon>Clupei</taxon>
        <taxon>Clupeiformes</taxon>
        <taxon>Clupeoidei</taxon>
        <taxon>Clupeidae</taxon>
        <taxon>Clupea</taxon>
    </lineage>
</organism>
<reference evidence="15" key="1">
    <citation type="submission" date="2025-08" db="UniProtKB">
        <authorList>
            <consortium name="RefSeq"/>
        </authorList>
    </citation>
    <scope>IDENTIFICATION</scope>
</reference>
<keyword evidence="7" id="KW-0472">Membrane</keyword>
<evidence type="ECO:0000256" key="5">
    <source>
        <dbReference type="ARBA" id="ARBA00022737"/>
    </source>
</evidence>
<dbReference type="InterPro" id="IPR003591">
    <property type="entry name" value="Leu-rich_rpt_typical-subtyp"/>
</dbReference>
<evidence type="ECO:0000256" key="10">
    <source>
        <dbReference type="ARBA" id="ARBA00023319"/>
    </source>
</evidence>
<sequence length="2877" mass="312441">MRMDLPADRVQLLLLLLAQLALTLSRPGEACPRPCSCQQSAEVHCTFRSLMAIPAGIPRQVERMNLGFNTIGRITDSSLAGLGKLELLMMHGNDIHNIPDGAFRDLNSLQMLKLSYNKLRELRREALRGLWSLARLHLDHNRLEVLHPDAFQGLTALRLVQLEGNRLQQLHPHTFCTFSLLGHFPLSTLRHLHLADNALRTLPRALLLQATPHLESLTLHGNPWSCDCDMRWFRAWTQRSPGVLKCKKDRAYEGGQLCPLCSSPSPLRQKELQEMDDLTCSAPVISSAHRSSAPEDTESEVTASEEFRPALGNVSLGLTDEHGNKVDLDCSVRETTGEQTRISWSQLSTGAISANVSFSVDLECPIDRGNYERLWRLIAYYSDVPAHLQREVMLSKDPDLSYRYRQDPERDALYFTGVRASVRARPGWVMQPELDLQLNRRRSTGKLVRLLLSARTTQLLEPQKARTQRRAWVLVQNHNLTRTAVTTVVGKPVQLECSVTSSGDPVVGWVLPDGSRVEAPYRSADGRLAVSEAGELSIRAVDHADAGLYYCTAQAGGDFSATPFRLAVEESSSPPPGGEGVTAPVSGFASERVALPCEASGSPDAERHWILPDGRVLSPHSSSAAPRALLSPNGSLVLPHAQLADNGYYKCVAVSVHGVDVLATKLTLSRRPGKPLQRPPAQPQGAKGVSTRVKAPQERGEEKEEEGASGDEGVQEAEEEASSVRSAETPPLRRRVPQGGARRGGHPSRNSWRRPGGVQRKIVSRPGSHGNERGSVETTRRRVGLSNSQIDPERWADILAKVRDRTRNTTPSPSPSPTEPSLTDDEVTTPMSPESSDLTSVTTEFPDEQEEEEADTDMTSQKSDNPTTESPLDYSEQDQTEEESTTPEPTTERPMDFSSLYTEVQTARTTTEFPQDLQKEQNPDPTTDTSLDLYEPEDQMEDPTTETPLDLYDPEDQMEDPTTDTPLDIRSLYAEEQTHVIYQISAPDTDADADSLLKLIRDIPLRLAKKSKDRRVRLAKDLILKMIKDIPLRLAKDLILKMIKDIPLRLAKDLILKMIKDIPLRLAKDLILKMIKDIPLRLAKDLMRRLRKDTPLRLAKDMSPEEEEEEDTELRGNRKSSVQDKDMQTPAQENRKSSVQDKDMQTPSQGNRKSSVQHQGEGGLDVSDAGEAGGTLPQGQGEHSSEGELTPLQPPTTPPTSTSPAARPYTRPAVNPYTSPAVNPYTRTAGRPTTPTTTPSSTLGTMTSSPDSPFTPPSSSAWPQGKGSRRRGGGGSRRRRPGGRVRNRPDGGSRTPLLDRSHASQPAVSPASTSSSSSSAPAWPTVASSRPRIETAPRAKSTTAAASPDSAVPLPDSQTPSPGGVSHHRPRPNTGGSLYTNTKLPAHDVDGGGAPHVSTTAASQDTSSQDTASAERLSPPPPPPPPPEPSAPSDSSHQKGFTSFRPPAAERPLGETHRGGTTLPQQPFSSAAPSNQDDITKERENSQNPSGGLETTNINRADQERWVTAEKPTVARGTGTIEIQPRTSLSAGQTLPGGTSAEKTDPATDKDRASLPRRVSVTKTLLTTQPSNPSSPNPAPTTAVASVLWPSRLRPQEVPIHPDTSRLRPQEVPIHPDTSRLRPQEVPIHPDTSRLRPQEVPIHPDTSSTRARLGTVDGINQIQDTHREGVASPHIPREHSPNPGQTYIHRDREPNPGQTFTHTESRLNPGQTNIHRETAPNPGQTDRESRLNPGQTNTNRETAPNPGQTNRETAPNPGQTNRETAPNPGQTNREHSPSPGQTDREHSLNPGQTNIHRETAPNPGQRWFSHSDPRHTGPVLRPDSSPVRHTTLAPPSTPMPSTPPVPPPKAPPSPTSPKSPHPAQPGPAVPAARGKPPQISSSGVATVTVPAEADAHLPCVASGEPRPFLSWTKVSTGASVAQNTRIQRFEVHSNGTLIIRSTLPSDRGQYMCSVQNQHGEDRAVVSLVVLSEHPRVLSPRYRDATVHMGESVDLACQSQGHPSPLVTWVLPDRGMVHTRSLASTGVPQRVALLPNGTLRVTQASYTDRGIYKCIASNAAGADSVTVRLHVSALPPTILQGRHDNVSLPEGSTAYLHCSAQGAPLPDVRWTTPDNTQLRPSQFVTGRNLFVFPNGTLFVRSLAPADGGRYECAATNALGAAWRAVSLTVVTATAAAAAASGRARITSSSPQKTEVRYGTQLHLHCVAIGDPEPRIIWRTPSKKLVDAQYSFDPRLKVFPNGTLALQSVTEKDEGDYLCVARNKMGDDYIPLRVAVVTKPAKIEQKQSAASQEVTYGSDLRVDCVASGLPNPKIQWALPDGTMVNSIMTFNPSVSGPGRTRRYVVFDNGTLFFNEVGMREEGDYTCYADNQVGKDEMKVRVKVVADAPVIRSRTQGVVRVLYGESASLSCEAKGEPTPAVLWFSPASRTIPASSDKYRIHTDGTLVIQKAQRLDGGNYTCLARNSAGQARQVTRLEILVAPPVINGLRGVANSVRVRGVRDQRTLLDCEATGTPVPRIVWVLPEDVALPAPYYGSRMTVHRNGTLEIRGLKRGDAAAPLACVARNEGGEARLLVQLEVVDPDESRPPAAPPSPSSRSETRPLTLGTPIALNCTLEGTSPPLLTWILPNGSPLASGARFSRFYHRPDGTLLISNPSLSEVGVYRCAGRRSGGVVAAERSVVLVQGRPPEISNRYSNPISILNGASLQLHCQAREGATTTRLSWTLPSGVVLTQTQRAGRYAVLPNGTLSVAQASVYDRGSYVCRVANEYGSAALTVPVIIITYAPRITNGPAPTTQARRGVAVQLNCAATGLPRPEIAWETPDRTRLVVSPQPRLFGNKYLHPQGALIIQNPSPRDSGFYRCTARNVIGVDSKGTYLTVF</sequence>
<feature type="compositionally biased region" description="Acidic residues" evidence="11">
    <location>
        <begin position="934"/>
        <end position="944"/>
    </location>
</feature>
<feature type="domain" description="Ig-like" evidence="13">
    <location>
        <begin position="462"/>
        <end position="567"/>
    </location>
</feature>
<dbReference type="SMART" id="SM00082">
    <property type="entry name" value="LRRCT"/>
    <property type="match status" value="1"/>
</dbReference>
<dbReference type="InterPro" id="IPR013106">
    <property type="entry name" value="Ig_V-set"/>
</dbReference>
<feature type="domain" description="Ig-like" evidence="13">
    <location>
        <begin position="2075"/>
        <end position="2167"/>
    </location>
</feature>
<evidence type="ECO:0000259" key="13">
    <source>
        <dbReference type="PROSITE" id="PS50835"/>
    </source>
</evidence>
<dbReference type="SMART" id="SM00408">
    <property type="entry name" value="IGc2"/>
    <property type="match status" value="12"/>
</dbReference>
<protein>
    <submittedName>
        <fullName evidence="15">Matrix-remodeling-associated protein 5-like</fullName>
    </submittedName>
</protein>
<feature type="domain" description="Ig-like" evidence="13">
    <location>
        <begin position="2386"/>
        <end position="2471"/>
    </location>
</feature>
<feature type="region of interest" description="Disordered" evidence="11">
    <location>
        <begin position="1667"/>
        <end position="1883"/>
    </location>
</feature>
<dbReference type="SMART" id="SM00369">
    <property type="entry name" value="LRR_TYP"/>
    <property type="match status" value="5"/>
</dbReference>
<gene>
    <name evidence="15" type="primary">LOC105910993</name>
</gene>
<dbReference type="FunFam" id="2.60.40.10:FF:001377">
    <property type="entry name" value="Matrix remodeling associated 5"/>
    <property type="match status" value="1"/>
</dbReference>
<keyword evidence="9" id="KW-0325">Glycoprotein</keyword>
<feature type="region of interest" description="Disordered" evidence="11">
    <location>
        <begin position="1097"/>
        <end position="1558"/>
    </location>
</feature>
<dbReference type="InterPro" id="IPR013098">
    <property type="entry name" value="Ig_I-set"/>
</dbReference>
<feature type="region of interest" description="Disordered" evidence="11">
    <location>
        <begin position="1599"/>
        <end position="1651"/>
    </location>
</feature>
<dbReference type="FunFam" id="2.60.40.10:FF:000076">
    <property type="entry name" value="Leucine-rich repeat and Ig domain-containing 4"/>
    <property type="match status" value="2"/>
</dbReference>
<feature type="compositionally biased region" description="Low complexity" evidence="11">
    <location>
        <begin position="1303"/>
        <end position="1329"/>
    </location>
</feature>
<feature type="compositionally biased region" description="Basic and acidic residues" evidence="11">
    <location>
        <begin position="770"/>
        <end position="780"/>
    </location>
</feature>
<feature type="compositionally biased region" description="Acidic residues" evidence="11">
    <location>
        <begin position="875"/>
        <end position="885"/>
    </location>
</feature>
<feature type="chain" id="PRO_5035418921" evidence="12">
    <location>
        <begin position="31"/>
        <end position="2877"/>
    </location>
</feature>
<feature type="compositionally biased region" description="Acidic residues" evidence="11">
    <location>
        <begin position="845"/>
        <end position="856"/>
    </location>
</feature>
<comment type="subcellular location">
    <subcellularLocation>
        <location evidence="1">Membrane</location>
        <topology evidence="1">Single-pass membrane protein</topology>
    </subcellularLocation>
</comment>
<feature type="compositionally biased region" description="Low complexity" evidence="11">
    <location>
        <begin position="1226"/>
        <end position="1260"/>
    </location>
</feature>
<keyword evidence="8" id="KW-1015">Disulfide bond</keyword>
<evidence type="ECO:0000256" key="6">
    <source>
        <dbReference type="ARBA" id="ARBA00022989"/>
    </source>
</evidence>
<dbReference type="InterPro" id="IPR007110">
    <property type="entry name" value="Ig-like_dom"/>
</dbReference>
<feature type="compositionally biased region" description="Acidic residues" evidence="11">
    <location>
        <begin position="703"/>
        <end position="721"/>
    </location>
</feature>
<evidence type="ECO:0000256" key="7">
    <source>
        <dbReference type="ARBA" id="ARBA00023136"/>
    </source>
</evidence>
<keyword evidence="3" id="KW-0812">Transmembrane</keyword>
<proteinExistence type="predicted"/>